<dbReference type="KEGG" id="acaf:CA12_19290"/>
<evidence type="ECO:0000313" key="4">
    <source>
        <dbReference type="EMBL" id="QDT15834.1"/>
    </source>
</evidence>
<name>A0A517P8X3_9PLAN</name>
<dbReference type="Pfam" id="PF01478">
    <property type="entry name" value="Peptidase_A24"/>
    <property type="match status" value="1"/>
</dbReference>
<keyword evidence="5" id="KW-1185">Reference proteome</keyword>
<dbReference type="Proteomes" id="UP000318741">
    <property type="component" value="Chromosome"/>
</dbReference>
<evidence type="ECO:0000256" key="1">
    <source>
        <dbReference type="ARBA" id="ARBA00005801"/>
    </source>
</evidence>
<dbReference type="AlphaFoldDB" id="A0A517P8X3"/>
<dbReference type="GO" id="GO:0006465">
    <property type="term" value="P:signal peptide processing"/>
    <property type="evidence" value="ECO:0007669"/>
    <property type="project" value="TreeGrafter"/>
</dbReference>
<dbReference type="PANTHER" id="PTHR30487">
    <property type="entry name" value="TYPE 4 PREPILIN-LIKE PROTEINS LEADER PEPTIDE-PROCESSING ENZYME"/>
    <property type="match status" value="1"/>
</dbReference>
<feature type="transmembrane region" description="Helical" evidence="2">
    <location>
        <begin position="99"/>
        <end position="123"/>
    </location>
</feature>
<accession>A0A517P8X3</accession>
<dbReference type="GO" id="GO:0004190">
    <property type="term" value="F:aspartic-type endopeptidase activity"/>
    <property type="evidence" value="ECO:0007669"/>
    <property type="project" value="InterPro"/>
</dbReference>
<evidence type="ECO:0000313" key="5">
    <source>
        <dbReference type="Proteomes" id="UP000318741"/>
    </source>
</evidence>
<dbReference type="EMBL" id="CP036265">
    <property type="protein sequence ID" value="QDT15834.1"/>
    <property type="molecule type" value="Genomic_DNA"/>
</dbReference>
<dbReference type="Gene3D" id="1.20.120.1220">
    <property type="match status" value="1"/>
</dbReference>
<reference evidence="4 5" key="1">
    <citation type="submission" date="2019-02" db="EMBL/GenBank/DDBJ databases">
        <title>Deep-cultivation of Planctomycetes and their phenomic and genomic characterization uncovers novel biology.</title>
        <authorList>
            <person name="Wiegand S."/>
            <person name="Jogler M."/>
            <person name="Boedeker C."/>
            <person name="Pinto D."/>
            <person name="Vollmers J."/>
            <person name="Rivas-Marin E."/>
            <person name="Kohn T."/>
            <person name="Peeters S.H."/>
            <person name="Heuer A."/>
            <person name="Rast P."/>
            <person name="Oberbeckmann S."/>
            <person name="Bunk B."/>
            <person name="Jeske O."/>
            <person name="Meyerdierks A."/>
            <person name="Storesund J.E."/>
            <person name="Kallscheuer N."/>
            <person name="Luecker S."/>
            <person name="Lage O.M."/>
            <person name="Pohl T."/>
            <person name="Merkel B.J."/>
            <person name="Hornburger P."/>
            <person name="Mueller R.-W."/>
            <person name="Bruemmer F."/>
            <person name="Labrenz M."/>
            <person name="Spormann A.M."/>
            <person name="Op den Camp H."/>
            <person name="Overmann J."/>
            <person name="Amann R."/>
            <person name="Jetten M.S.M."/>
            <person name="Mascher T."/>
            <person name="Medema M.H."/>
            <person name="Devos D.P."/>
            <person name="Kaster A.-K."/>
            <person name="Ovreas L."/>
            <person name="Rohde M."/>
            <person name="Galperin M.Y."/>
            <person name="Jogler C."/>
        </authorList>
    </citation>
    <scope>NUCLEOTIDE SEQUENCE [LARGE SCALE GENOMIC DNA]</scope>
    <source>
        <strain evidence="4 5">CA12</strain>
    </source>
</reference>
<evidence type="ECO:0000259" key="3">
    <source>
        <dbReference type="Pfam" id="PF01478"/>
    </source>
</evidence>
<feature type="transmembrane region" description="Helical" evidence="2">
    <location>
        <begin position="163"/>
        <end position="183"/>
    </location>
</feature>
<feature type="domain" description="Prepilin type IV endopeptidase peptidase" evidence="3">
    <location>
        <begin position="18"/>
        <end position="118"/>
    </location>
</feature>
<feature type="transmembrane region" description="Helical" evidence="2">
    <location>
        <begin position="59"/>
        <end position="79"/>
    </location>
</feature>
<keyword evidence="2" id="KW-1133">Transmembrane helix</keyword>
<dbReference type="GO" id="GO:0005886">
    <property type="term" value="C:plasma membrane"/>
    <property type="evidence" value="ECO:0007669"/>
    <property type="project" value="TreeGrafter"/>
</dbReference>
<dbReference type="InterPro" id="IPR000045">
    <property type="entry name" value="Prepilin_IV_endopep_pep"/>
</dbReference>
<protein>
    <submittedName>
        <fullName evidence="4">Type IV leader peptidase family protein</fullName>
    </submittedName>
</protein>
<gene>
    <name evidence="4" type="ORF">CA12_19290</name>
</gene>
<comment type="similarity">
    <text evidence="1">Belongs to the peptidase A24 family.</text>
</comment>
<proteinExistence type="inferred from homology"/>
<keyword evidence="2" id="KW-0812">Transmembrane</keyword>
<keyword evidence="2" id="KW-0472">Membrane</keyword>
<dbReference type="RefSeq" id="WP_242688185.1">
    <property type="nucleotide sequence ID" value="NZ_CP036265.1"/>
</dbReference>
<dbReference type="InterPro" id="IPR050882">
    <property type="entry name" value="Prepilin_peptidase/N-MTase"/>
</dbReference>
<dbReference type="PANTHER" id="PTHR30487:SF0">
    <property type="entry name" value="PREPILIN LEADER PEPTIDASE_N-METHYLTRANSFERASE-RELATED"/>
    <property type="match status" value="1"/>
</dbReference>
<sequence length="184" mass="19955">MNWTEITAHLAETWPVWLVTVLTLYATWIDVTELRVPNRLTYPMILAGMMYHATLGEGWAFGVTGMLVGLATLMPLYAVGGMGSGDVKLMAGIGAWLGVQVILAAFVVTAVVGGVIAIGMAFWGGEFKKHLAQSFAILCEWKSGMSLREISEVAAERKPRMKLLPYGLPICIGSLGYFAYAGMY</sequence>
<organism evidence="4 5">
    <name type="scientific">Alienimonas californiensis</name>
    <dbReference type="NCBI Taxonomy" id="2527989"/>
    <lineage>
        <taxon>Bacteria</taxon>
        <taxon>Pseudomonadati</taxon>
        <taxon>Planctomycetota</taxon>
        <taxon>Planctomycetia</taxon>
        <taxon>Planctomycetales</taxon>
        <taxon>Planctomycetaceae</taxon>
        <taxon>Alienimonas</taxon>
    </lineage>
</organism>
<feature type="transmembrane region" description="Helical" evidence="2">
    <location>
        <begin position="14"/>
        <end position="31"/>
    </location>
</feature>
<evidence type="ECO:0000256" key="2">
    <source>
        <dbReference type="SAM" id="Phobius"/>
    </source>
</evidence>